<protein>
    <submittedName>
        <fullName evidence="1">Uncharacterized protein</fullName>
    </submittedName>
</protein>
<dbReference type="RefSeq" id="WP_139631750.1">
    <property type="nucleotide sequence ID" value="NZ_CP045572.1"/>
</dbReference>
<dbReference type="OrthoDB" id="3538366at2"/>
<evidence type="ECO:0000313" key="1">
    <source>
        <dbReference type="EMBL" id="KAB8194144.1"/>
    </source>
</evidence>
<keyword evidence="2" id="KW-1185">Reference proteome</keyword>
<dbReference type="Proteomes" id="UP000312512">
    <property type="component" value="Unassembled WGS sequence"/>
</dbReference>
<accession>A0A5P9YQ66</accession>
<evidence type="ECO:0000313" key="2">
    <source>
        <dbReference type="Proteomes" id="UP000312512"/>
    </source>
</evidence>
<reference evidence="1 2" key="1">
    <citation type="submission" date="2019-10" db="EMBL/GenBank/DDBJ databases">
        <title>Nonomuraea sp. nov., isolated from Phyllanthus amarus.</title>
        <authorList>
            <person name="Klykleung N."/>
            <person name="Tanasupawat S."/>
        </authorList>
    </citation>
    <scope>NUCLEOTIDE SEQUENCE [LARGE SCALE GENOMIC DNA]</scope>
    <source>
        <strain evidence="1 2">PA1-10</strain>
    </source>
</reference>
<proteinExistence type="predicted"/>
<organism evidence="1 2">
    <name type="scientific">Nonomuraea phyllanthi</name>
    <dbReference type="NCBI Taxonomy" id="2219224"/>
    <lineage>
        <taxon>Bacteria</taxon>
        <taxon>Bacillati</taxon>
        <taxon>Actinomycetota</taxon>
        <taxon>Actinomycetes</taxon>
        <taxon>Streptosporangiales</taxon>
        <taxon>Streptosporangiaceae</taxon>
        <taxon>Nonomuraea</taxon>
    </lineage>
</organism>
<accession>A0A5C4WI27</accession>
<comment type="caution">
    <text evidence="1">The sequence shown here is derived from an EMBL/GenBank/DDBJ whole genome shotgun (WGS) entry which is preliminary data.</text>
</comment>
<name>A0A5C4WI27_9ACTN</name>
<dbReference type="EMBL" id="VDLX02000006">
    <property type="protein sequence ID" value="KAB8194144.1"/>
    <property type="molecule type" value="Genomic_DNA"/>
</dbReference>
<sequence>MIATITKLSDRLLERVVPKADASATAAGCTWRYMCCTMGGQVVYGRRLYDLVHGTNCGACQVISSYC</sequence>
<dbReference type="AlphaFoldDB" id="A0A5C4WI27"/>
<gene>
    <name evidence="1" type="ORF">FH608_018390</name>
</gene>